<gene>
    <name evidence="3" type="primary">DSE1</name>
    <name evidence="3" type="ORF">CAAN4_F05732</name>
</gene>
<organism evidence="3 4">
    <name type="scientific">[Candida] anglica</name>
    <dbReference type="NCBI Taxonomy" id="148631"/>
    <lineage>
        <taxon>Eukaryota</taxon>
        <taxon>Fungi</taxon>
        <taxon>Dikarya</taxon>
        <taxon>Ascomycota</taxon>
        <taxon>Saccharomycotina</taxon>
        <taxon>Pichiomycetes</taxon>
        <taxon>Debaryomycetaceae</taxon>
        <taxon>Kurtzmaniella</taxon>
    </lineage>
</organism>
<sequence>MSEYYTPNLLFRQNAIRHSPKSSPNSSHSDLRLGTPAWMLMENANDSQVINQSCSLNRLNIKSNYWKIPDNNMNLTAMDVNTRAGNNAAVGSETPTLAISSGNKSQNLFIYQLDTQNNYLTHNNTISLPNIHSMKWVPEPESHTLATGNNAGYAHLVSIPRADAVDENAEIIKKFNHAKYLKPHTTSNITRLNFLDEDNLLTLYQGHLFRWDVTSAKSKPTSISTLRGARSFDVIPSKRSTVAISGDFGVSLFDLRQSDFKVPSSILRNANKEKLVSNLIKWNPNDEYVFAASHMDGAVRLWDTRMQGHYGVLQGHGNKTVTSIEWNNDDIFTGARDGNIVHWDLSNTADDLMNCTLKEGLSSVKFNSQTNSLDDMAHQRQCGTVLPASNTNITCMASISDNGDDCKILSIDGSSFFGVHSKIYDAIQLNINSEKLYYNASDLSLLMKSEEKVSSETLVEGDDELSDIESLVDECFVTKPLEVSRKPTIDFKTVVERVNESDKPTTLSRKPTLLPASENLSSDTLFDEVAPVTTDNDGDEFEFQFSVDNSPGNSSDTSHEFSDNDSVSTNPTLLEEVFSKHEAFDVEFDFSGISV</sequence>
<protein>
    <submittedName>
        <fullName evidence="3">Protein Dse1p</fullName>
    </submittedName>
</protein>
<feature type="compositionally biased region" description="Polar residues" evidence="2">
    <location>
        <begin position="547"/>
        <end position="556"/>
    </location>
</feature>
<evidence type="ECO:0000256" key="1">
    <source>
        <dbReference type="ARBA" id="ARBA00005672"/>
    </source>
</evidence>
<dbReference type="EMBL" id="OZ004258">
    <property type="protein sequence ID" value="CAK7912160.1"/>
    <property type="molecule type" value="Genomic_DNA"/>
</dbReference>
<dbReference type="Pfam" id="PF00400">
    <property type="entry name" value="WD40"/>
    <property type="match status" value="2"/>
</dbReference>
<dbReference type="InterPro" id="IPR015943">
    <property type="entry name" value="WD40/YVTN_repeat-like_dom_sf"/>
</dbReference>
<evidence type="ECO:0000313" key="3">
    <source>
        <dbReference type="EMBL" id="CAK7912160.1"/>
    </source>
</evidence>
<dbReference type="PANTHER" id="PTHR14205">
    <property type="entry name" value="WD-REPEAT PROTEIN"/>
    <property type="match status" value="1"/>
</dbReference>
<dbReference type="SMART" id="SM00320">
    <property type="entry name" value="WD40"/>
    <property type="match status" value="3"/>
</dbReference>
<name>A0ABP0EJD9_9ASCO</name>
<evidence type="ECO:0000256" key="2">
    <source>
        <dbReference type="SAM" id="MobiDB-lite"/>
    </source>
</evidence>
<dbReference type="InterPro" id="IPR001680">
    <property type="entry name" value="WD40_rpt"/>
</dbReference>
<comment type="similarity">
    <text evidence="1">Belongs to the WD repeat EIPR1 family.</text>
</comment>
<dbReference type="InterPro" id="IPR040323">
    <property type="entry name" value="EIPR1"/>
</dbReference>
<keyword evidence="4" id="KW-1185">Reference proteome</keyword>
<feature type="region of interest" description="Disordered" evidence="2">
    <location>
        <begin position="547"/>
        <end position="568"/>
    </location>
</feature>
<dbReference type="Gene3D" id="2.130.10.10">
    <property type="entry name" value="YVTN repeat-like/Quinoprotein amine dehydrogenase"/>
    <property type="match status" value="1"/>
</dbReference>
<accession>A0ABP0EJD9</accession>
<dbReference type="Proteomes" id="UP001497600">
    <property type="component" value="Chromosome F"/>
</dbReference>
<proteinExistence type="inferred from homology"/>
<dbReference type="InterPro" id="IPR036322">
    <property type="entry name" value="WD40_repeat_dom_sf"/>
</dbReference>
<dbReference type="SUPFAM" id="SSF50978">
    <property type="entry name" value="WD40 repeat-like"/>
    <property type="match status" value="1"/>
</dbReference>
<reference evidence="3 4" key="1">
    <citation type="submission" date="2024-01" db="EMBL/GenBank/DDBJ databases">
        <authorList>
            <consortium name="Genoscope - CEA"/>
            <person name="William W."/>
        </authorList>
    </citation>
    <scope>NUCLEOTIDE SEQUENCE [LARGE SCALE GENOMIC DNA]</scope>
    <source>
        <strain evidence="3 4">29B2s-10</strain>
    </source>
</reference>
<dbReference type="PANTHER" id="PTHR14205:SF15">
    <property type="entry name" value="EARP AND GARP COMPLEX-INTERACTING PROTEIN 1"/>
    <property type="match status" value="1"/>
</dbReference>
<evidence type="ECO:0000313" key="4">
    <source>
        <dbReference type="Proteomes" id="UP001497600"/>
    </source>
</evidence>